<feature type="compositionally biased region" description="Basic residues" evidence="1">
    <location>
        <begin position="217"/>
        <end position="229"/>
    </location>
</feature>
<accession>A0A6A6YQ66</accession>
<reference evidence="4" key="3">
    <citation type="submission" date="2025-04" db="UniProtKB">
        <authorList>
            <consortium name="RefSeq"/>
        </authorList>
    </citation>
    <scope>IDENTIFICATION</scope>
    <source>
        <strain evidence="4">CBS 304.34</strain>
    </source>
</reference>
<protein>
    <submittedName>
        <fullName evidence="2 4">Uncharacterized protein</fullName>
    </submittedName>
</protein>
<feature type="compositionally biased region" description="Low complexity" evidence="1">
    <location>
        <begin position="110"/>
        <end position="127"/>
    </location>
</feature>
<sequence>MPLVGYRIYRDGRFSIDPNNPSAGLMFSPPADSDELFDELRTTYPDLKNHAQRKIRAIIDYLSTELEGAVEGPATARSHATKRSIPTPSFTGKTGVEHRRTSASSSDGQSSPVTSPESDSSPSMPKPTTDKGVTKHVPTNASSILLNPAVPAMEEMVSIWRTSDGSAPTRKRRRQMNERERGEYKRRRLAGACESCKMHKRKCTHQNRTDDDIPQPGKRRGRHTKKRKSPLATPGPEPKSPASSQTVQHRHSNSQVAHLAQTPDVSPTYLQQGDGATSSQDLAEQVLTETPLTDGGSLGAETNGQMTPPSDDENENDSENEAEVQSDDAKQSEYEIELQDDRYATTSSEEE</sequence>
<evidence type="ECO:0000313" key="3">
    <source>
        <dbReference type="Proteomes" id="UP000504636"/>
    </source>
</evidence>
<dbReference type="EMBL" id="MU003699">
    <property type="protein sequence ID" value="KAF2810901.1"/>
    <property type="molecule type" value="Genomic_DNA"/>
</dbReference>
<dbReference type="AlphaFoldDB" id="A0A6A6YQ66"/>
<dbReference type="GeneID" id="54454985"/>
<dbReference type="RefSeq" id="XP_033577865.1">
    <property type="nucleotide sequence ID" value="XM_033714092.1"/>
</dbReference>
<feature type="compositionally biased region" description="Acidic residues" evidence="1">
    <location>
        <begin position="310"/>
        <end position="326"/>
    </location>
</feature>
<feature type="compositionally biased region" description="Polar residues" evidence="1">
    <location>
        <begin position="263"/>
        <end position="291"/>
    </location>
</feature>
<feature type="region of interest" description="Disordered" evidence="1">
    <location>
        <begin position="72"/>
        <end position="351"/>
    </location>
</feature>
<gene>
    <name evidence="2 4" type="ORF">BDZ99DRAFT_290883</name>
</gene>
<evidence type="ECO:0000313" key="4">
    <source>
        <dbReference type="RefSeq" id="XP_033577865.1"/>
    </source>
</evidence>
<evidence type="ECO:0000256" key="1">
    <source>
        <dbReference type="SAM" id="MobiDB-lite"/>
    </source>
</evidence>
<reference evidence="4" key="2">
    <citation type="submission" date="2020-04" db="EMBL/GenBank/DDBJ databases">
        <authorList>
            <consortium name="NCBI Genome Project"/>
        </authorList>
    </citation>
    <scope>NUCLEOTIDE SEQUENCE</scope>
    <source>
        <strain evidence="4">CBS 304.34</strain>
    </source>
</reference>
<dbReference type="Proteomes" id="UP000504636">
    <property type="component" value="Unplaced"/>
</dbReference>
<reference evidence="2 4" key="1">
    <citation type="journal article" date="2020" name="Stud. Mycol.">
        <title>101 Dothideomycetes genomes: a test case for predicting lifestyles and emergence of pathogens.</title>
        <authorList>
            <person name="Haridas S."/>
            <person name="Albert R."/>
            <person name="Binder M."/>
            <person name="Bloem J."/>
            <person name="Labutti K."/>
            <person name="Salamov A."/>
            <person name="Andreopoulos B."/>
            <person name="Baker S."/>
            <person name="Barry K."/>
            <person name="Bills G."/>
            <person name="Bluhm B."/>
            <person name="Cannon C."/>
            <person name="Castanera R."/>
            <person name="Culley D."/>
            <person name="Daum C."/>
            <person name="Ezra D."/>
            <person name="Gonzalez J."/>
            <person name="Henrissat B."/>
            <person name="Kuo A."/>
            <person name="Liang C."/>
            <person name="Lipzen A."/>
            <person name="Lutzoni F."/>
            <person name="Magnuson J."/>
            <person name="Mondo S."/>
            <person name="Nolan M."/>
            <person name="Ohm R."/>
            <person name="Pangilinan J."/>
            <person name="Park H.-J."/>
            <person name="Ramirez L."/>
            <person name="Alfaro M."/>
            <person name="Sun H."/>
            <person name="Tritt A."/>
            <person name="Yoshinaga Y."/>
            <person name="Zwiers L.-H."/>
            <person name="Turgeon B."/>
            <person name="Goodwin S."/>
            <person name="Spatafora J."/>
            <person name="Crous P."/>
            <person name="Grigoriev I."/>
        </authorList>
    </citation>
    <scope>NUCLEOTIDE SEQUENCE</scope>
    <source>
        <strain evidence="2 4">CBS 304.34</strain>
    </source>
</reference>
<evidence type="ECO:0000313" key="2">
    <source>
        <dbReference type="EMBL" id="KAF2810901.1"/>
    </source>
</evidence>
<feature type="compositionally biased region" description="Basic and acidic residues" evidence="1">
    <location>
        <begin position="327"/>
        <end position="343"/>
    </location>
</feature>
<organism evidence="2">
    <name type="scientific">Mytilinidion resinicola</name>
    <dbReference type="NCBI Taxonomy" id="574789"/>
    <lineage>
        <taxon>Eukaryota</taxon>
        <taxon>Fungi</taxon>
        <taxon>Dikarya</taxon>
        <taxon>Ascomycota</taxon>
        <taxon>Pezizomycotina</taxon>
        <taxon>Dothideomycetes</taxon>
        <taxon>Pleosporomycetidae</taxon>
        <taxon>Mytilinidiales</taxon>
        <taxon>Mytilinidiaceae</taxon>
        <taxon>Mytilinidion</taxon>
    </lineage>
</organism>
<keyword evidence="3" id="KW-1185">Reference proteome</keyword>
<name>A0A6A6YQ66_9PEZI</name>
<proteinExistence type="predicted"/>
<dbReference type="OrthoDB" id="3794485at2759"/>